<keyword evidence="1" id="KW-0472">Membrane</keyword>
<reference evidence="2 3" key="1">
    <citation type="submission" date="2016-10" db="EMBL/GenBank/DDBJ databases">
        <authorList>
            <person name="de Groot N.N."/>
        </authorList>
    </citation>
    <scope>NUCLEOTIDE SEQUENCE [LARGE SCALE GENOMIC DNA]</scope>
    <source>
        <strain evidence="2 3">DSM 1283</strain>
    </source>
</reference>
<dbReference type="GO" id="GO:0016020">
    <property type="term" value="C:membrane"/>
    <property type="evidence" value="ECO:0007669"/>
    <property type="project" value="InterPro"/>
</dbReference>
<proteinExistence type="predicted"/>
<accession>A0A1I5H9B1</accession>
<dbReference type="EMBL" id="FOWD01000027">
    <property type="protein sequence ID" value="SFO44793.1"/>
    <property type="molecule type" value="Genomic_DNA"/>
</dbReference>
<feature type="transmembrane region" description="Helical" evidence="1">
    <location>
        <begin position="142"/>
        <end position="162"/>
    </location>
</feature>
<sequence>MKSIANYISISRILLVLTLIFIEPLSTTFYIIYFISGISDILDGFIARKYNITSTLNEKLDSFADLVMVTVLIIILYPIINPSVQVLIWVIFIGIIRIASVIAAFFKYKTFCMLHTYSNKITGFMLFLFPMLLTAFQSDVLMYVICIIANISAIEELIIILLSSKPQANRKSIFTK</sequence>
<dbReference type="AlphaFoldDB" id="A0A1I5H9B1"/>
<dbReference type="GO" id="GO:0016780">
    <property type="term" value="F:phosphotransferase activity, for other substituted phosphate groups"/>
    <property type="evidence" value="ECO:0007669"/>
    <property type="project" value="InterPro"/>
</dbReference>
<keyword evidence="2" id="KW-0808">Transferase</keyword>
<dbReference type="OrthoDB" id="9796672at2"/>
<evidence type="ECO:0000256" key="1">
    <source>
        <dbReference type="SAM" id="Phobius"/>
    </source>
</evidence>
<dbReference type="STRING" id="1527.SAMN04489757_12717"/>
<dbReference type="RefSeq" id="WP_091687531.1">
    <property type="nucleotide sequence ID" value="NZ_BAABFM010000002.1"/>
</dbReference>
<name>A0A1I5H9B1_9FIRM</name>
<evidence type="ECO:0000313" key="3">
    <source>
        <dbReference type="Proteomes" id="UP000198806"/>
    </source>
</evidence>
<dbReference type="InterPro" id="IPR000462">
    <property type="entry name" value="CDP-OH_P_trans"/>
</dbReference>
<gene>
    <name evidence="2" type="ORF">SAMN04489757_12717</name>
</gene>
<organism evidence="2 3">
    <name type="scientific">Anaerocolumna aminovalerica</name>
    <dbReference type="NCBI Taxonomy" id="1527"/>
    <lineage>
        <taxon>Bacteria</taxon>
        <taxon>Bacillati</taxon>
        <taxon>Bacillota</taxon>
        <taxon>Clostridia</taxon>
        <taxon>Lachnospirales</taxon>
        <taxon>Lachnospiraceae</taxon>
        <taxon>Anaerocolumna</taxon>
    </lineage>
</organism>
<dbReference type="Proteomes" id="UP000198806">
    <property type="component" value="Unassembled WGS sequence"/>
</dbReference>
<protein>
    <submittedName>
        <fullName evidence="2">CDP-diacylglycerol--glycerol-3-phosphate 3-phosphatidyltransferase</fullName>
    </submittedName>
</protein>
<keyword evidence="1" id="KW-1133">Transmembrane helix</keyword>
<evidence type="ECO:0000313" key="2">
    <source>
        <dbReference type="EMBL" id="SFO44793.1"/>
    </source>
</evidence>
<keyword evidence="1" id="KW-0812">Transmembrane</keyword>
<dbReference type="InterPro" id="IPR043130">
    <property type="entry name" value="CDP-OH_PTrfase_TM_dom"/>
</dbReference>
<dbReference type="GO" id="GO:0008654">
    <property type="term" value="P:phospholipid biosynthetic process"/>
    <property type="evidence" value="ECO:0007669"/>
    <property type="project" value="InterPro"/>
</dbReference>
<keyword evidence="3" id="KW-1185">Reference proteome</keyword>
<dbReference type="Pfam" id="PF01066">
    <property type="entry name" value="CDP-OH_P_transf"/>
    <property type="match status" value="1"/>
</dbReference>
<feature type="transmembrane region" description="Helical" evidence="1">
    <location>
        <begin position="118"/>
        <end position="136"/>
    </location>
</feature>
<dbReference type="Gene3D" id="1.20.120.1760">
    <property type="match status" value="1"/>
</dbReference>